<gene>
    <name evidence="2" type="ORF">QHF89_36125</name>
</gene>
<sequence length="516" mass="54271">MKRSFTVVAVAALGFASCAPPTAITVDVYTEVDCASDAEVSLTVAPDLASLAARAPSSTTRGCVAPGRAGNVVIAPADDREKPLAFAIATRVDEGSIEECLTSPLPAGCIVARRQLRFSPNQELPMRVDLRLACQGIECPSEQTCVKGACVAAEVEPSRCVGGCDEGTLPPLSCGPAETHLIGTVEGTSSMQLVDTPSGPVAAWRIVQPDKSSTIHLQQLTVGGAPKSSPAAPISAGQADNYFFLLGYDGSSQVLVYQDVLTMMFQKVDLQGDVLAGPISPTSMYRQQLREMPWNGTRFAFWVSSVSAIEFSVATMDPSGVLGPAHVISQATALGNVAWNGTSFGASWRGADGNCYVTLVSADGTSSEPEKLVAPSCSSPHLSGHPQGWNYVYEVGGRIEYVQLDGQGDTTMPPVVVSPQSMSMFQVPRSVSLTTGKTWVIFAEELNQYREMYAALLEGGDVVRPAARWPGDALVLGGNDYAIAARADRVHIAYVGYPTGMTSDAYSTVLCDGSAP</sequence>
<accession>A0ABT6P3R2</accession>
<proteinExistence type="predicted"/>
<protein>
    <recommendedName>
        <fullName evidence="4">Lipoprotein</fullName>
    </recommendedName>
</protein>
<evidence type="ECO:0000313" key="2">
    <source>
        <dbReference type="EMBL" id="MDI1434987.1"/>
    </source>
</evidence>
<reference evidence="2 3" key="1">
    <citation type="submission" date="2023-04" db="EMBL/GenBank/DDBJ databases">
        <title>The genome sequence of Polyangium sorediatum DSM14670.</title>
        <authorList>
            <person name="Zhang X."/>
        </authorList>
    </citation>
    <scope>NUCLEOTIDE SEQUENCE [LARGE SCALE GENOMIC DNA]</scope>
    <source>
        <strain evidence="2 3">DSM 14670</strain>
    </source>
</reference>
<dbReference type="EMBL" id="JARZHI010000050">
    <property type="protein sequence ID" value="MDI1434987.1"/>
    <property type="molecule type" value="Genomic_DNA"/>
</dbReference>
<evidence type="ECO:0008006" key="4">
    <source>
        <dbReference type="Google" id="ProtNLM"/>
    </source>
</evidence>
<keyword evidence="3" id="KW-1185">Reference proteome</keyword>
<evidence type="ECO:0000313" key="3">
    <source>
        <dbReference type="Proteomes" id="UP001160301"/>
    </source>
</evidence>
<name>A0ABT6P3R2_9BACT</name>
<feature type="chain" id="PRO_5047216873" description="Lipoprotein" evidence="1">
    <location>
        <begin position="24"/>
        <end position="516"/>
    </location>
</feature>
<dbReference type="PROSITE" id="PS51257">
    <property type="entry name" value="PROKAR_LIPOPROTEIN"/>
    <property type="match status" value="1"/>
</dbReference>
<dbReference type="Proteomes" id="UP001160301">
    <property type="component" value="Unassembled WGS sequence"/>
</dbReference>
<evidence type="ECO:0000256" key="1">
    <source>
        <dbReference type="SAM" id="SignalP"/>
    </source>
</evidence>
<comment type="caution">
    <text evidence="2">The sequence shown here is derived from an EMBL/GenBank/DDBJ whole genome shotgun (WGS) entry which is preliminary data.</text>
</comment>
<dbReference type="RefSeq" id="WP_136972101.1">
    <property type="nucleotide sequence ID" value="NZ_JARZHI010000050.1"/>
</dbReference>
<feature type="signal peptide" evidence="1">
    <location>
        <begin position="1"/>
        <end position="23"/>
    </location>
</feature>
<organism evidence="2 3">
    <name type="scientific">Polyangium sorediatum</name>
    <dbReference type="NCBI Taxonomy" id="889274"/>
    <lineage>
        <taxon>Bacteria</taxon>
        <taxon>Pseudomonadati</taxon>
        <taxon>Myxococcota</taxon>
        <taxon>Polyangia</taxon>
        <taxon>Polyangiales</taxon>
        <taxon>Polyangiaceae</taxon>
        <taxon>Polyangium</taxon>
    </lineage>
</organism>
<keyword evidence="1" id="KW-0732">Signal</keyword>